<feature type="region of interest" description="Disordered" evidence="1">
    <location>
        <begin position="1"/>
        <end position="81"/>
    </location>
</feature>
<dbReference type="AlphaFoldDB" id="A0A9Q1KKE1"/>
<feature type="region of interest" description="Disordered" evidence="1">
    <location>
        <begin position="288"/>
        <end position="317"/>
    </location>
</feature>
<dbReference type="Proteomes" id="UP001153076">
    <property type="component" value="Unassembled WGS sequence"/>
</dbReference>
<evidence type="ECO:0000313" key="2">
    <source>
        <dbReference type="EMBL" id="KAJ8444862.1"/>
    </source>
</evidence>
<reference evidence="2" key="1">
    <citation type="submission" date="2022-04" db="EMBL/GenBank/DDBJ databases">
        <title>Carnegiea gigantea Genome sequencing and assembly v2.</title>
        <authorList>
            <person name="Copetti D."/>
            <person name="Sanderson M.J."/>
            <person name="Burquez A."/>
            <person name="Wojciechowski M.F."/>
        </authorList>
    </citation>
    <scope>NUCLEOTIDE SEQUENCE</scope>
    <source>
        <strain evidence="2">SGP5-SGP5p</strain>
        <tissue evidence="2">Aerial part</tissue>
    </source>
</reference>
<protein>
    <submittedName>
        <fullName evidence="2">Uncharacterized protein</fullName>
    </submittedName>
</protein>
<feature type="compositionally biased region" description="Acidic residues" evidence="1">
    <location>
        <begin position="16"/>
        <end position="26"/>
    </location>
</feature>
<feature type="compositionally biased region" description="Low complexity" evidence="1">
    <location>
        <begin position="69"/>
        <end position="81"/>
    </location>
</feature>
<organism evidence="2 3">
    <name type="scientific">Carnegiea gigantea</name>
    <dbReference type="NCBI Taxonomy" id="171969"/>
    <lineage>
        <taxon>Eukaryota</taxon>
        <taxon>Viridiplantae</taxon>
        <taxon>Streptophyta</taxon>
        <taxon>Embryophyta</taxon>
        <taxon>Tracheophyta</taxon>
        <taxon>Spermatophyta</taxon>
        <taxon>Magnoliopsida</taxon>
        <taxon>eudicotyledons</taxon>
        <taxon>Gunneridae</taxon>
        <taxon>Pentapetalae</taxon>
        <taxon>Caryophyllales</taxon>
        <taxon>Cactineae</taxon>
        <taxon>Cactaceae</taxon>
        <taxon>Cactoideae</taxon>
        <taxon>Echinocereeae</taxon>
        <taxon>Carnegiea</taxon>
    </lineage>
</organism>
<feature type="compositionally biased region" description="Acidic residues" evidence="1">
    <location>
        <begin position="36"/>
        <end position="68"/>
    </location>
</feature>
<feature type="region of interest" description="Disordered" evidence="1">
    <location>
        <begin position="124"/>
        <end position="151"/>
    </location>
</feature>
<dbReference type="EMBL" id="JAKOGI010000084">
    <property type="protein sequence ID" value="KAJ8444862.1"/>
    <property type="molecule type" value="Genomic_DNA"/>
</dbReference>
<proteinExistence type="predicted"/>
<name>A0A9Q1KKE1_9CARY</name>
<comment type="caution">
    <text evidence="2">The sequence shown here is derived from an EMBL/GenBank/DDBJ whole genome shotgun (WGS) entry which is preliminary data.</text>
</comment>
<dbReference type="Pfam" id="PF03004">
    <property type="entry name" value="Transposase_24"/>
    <property type="match status" value="1"/>
</dbReference>
<sequence>MSDATSILDDVQIDNLGDDGYQEVDIDVILMTHQNEEDEDGEEDEEEEEEEEEFADEDDTEVEDDVELEGTPASTPSPTIAPTIDPIQNFIPTNSPPFHNRALPNTQLSTIQPTHLSFGHVPTSTTTPTGIPTSITTPETSQPSQEVSQPIEDVQRQTKTKIFLRGKEFYPNHTHVIHALSNIMRSKFDSPYHTWKEIPIEVRNMWFDEFKDDEHAHEIRRVFEFRGSSRLKGMTFEIRKSGKQPAEKLQREPTIDESFALTHSRRKDQSFVDQKSKEAYEKYKKRLSEIQASTQGEGSTSQGTPLPQLSMKTQMTI</sequence>
<accession>A0A9Q1KKE1</accession>
<feature type="compositionally biased region" description="Polar residues" evidence="1">
    <location>
        <begin position="290"/>
        <end position="317"/>
    </location>
</feature>
<gene>
    <name evidence="2" type="ORF">Cgig2_029793</name>
</gene>
<evidence type="ECO:0000256" key="1">
    <source>
        <dbReference type="SAM" id="MobiDB-lite"/>
    </source>
</evidence>
<dbReference type="InterPro" id="IPR004252">
    <property type="entry name" value="Probable_transposase_24"/>
</dbReference>
<keyword evidence="3" id="KW-1185">Reference proteome</keyword>
<evidence type="ECO:0000313" key="3">
    <source>
        <dbReference type="Proteomes" id="UP001153076"/>
    </source>
</evidence>
<feature type="compositionally biased region" description="Low complexity" evidence="1">
    <location>
        <begin position="124"/>
        <end position="145"/>
    </location>
</feature>